<dbReference type="RefSeq" id="WP_110310362.1">
    <property type="nucleotide sequence ID" value="NZ_QICL01000008.1"/>
</dbReference>
<organism evidence="2 3">
    <name type="scientific">Dysgonomonas alginatilytica</name>
    <dbReference type="NCBI Taxonomy" id="1605892"/>
    <lineage>
        <taxon>Bacteria</taxon>
        <taxon>Pseudomonadati</taxon>
        <taxon>Bacteroidota</taxon>
        <taxon>Bacteroidia</taxon>
        <taxon>Bacteroidales</taxon>
        <taxon>Dysgonomonadaceae</taxon>
        <taxon>Dysgonomonas</taxon>
    </lineage>
</organism>
<dbReference type="GO" id="GO:0071949">
    <property type="term" value="F:FAD binding"/>
    <property type="evidence" value="ECO:0007669"/>
    <property type="project" value="InterPro"/>
</dbReference>
<dbReference type="InterPro" id="IPR002938">
    <property type="entry name" value="FAD-bd"/>
</dbReference>
<dbReference type="InterPro" id="IPR036188">
    <property type="entry name" value="FAD/NAD-bd_sf"/>
</dbReference>
<feature type="domain" description="FAD-binding" evidence="1">
    <location>
        <begin position="7"/>
        <end position="159"/>
    </location>
</feature>
<dbReference type="PRINTS" id="PR00420">
    <property type="entry name" value="RNGMNOXGNASE"/>
</dbReference>
<dbReference type="Gene3D" id="3.50.50.60">
    <property type="entry name" value="FAD/NAD(P)-binding domain"/>
    <property type="match status" value="1"/>
</dbReference>
<dbReference type="PANTHER" id="PTHR42685">
    <property type="entry name" value="GERANYLGERANYL DIPHOSPHATE REDUCTASE"/>
    <property type="match status" value="1"/>
</dbReference>
<gene>
    <name evidence="2" type="ORF">CLV62_10889</name>
</gene>
<dbReference type="Pfam" id="PF01494">
    <property type="entry name" value="FAD_binding_3"/>
    <property type="match status" value="1"/>
</dbReference>
<evidence type="ECO:0000313" key="3">
    <source>
        <dbReference type="Proteomes" id="UP000247973"/>
    </source>
</evidence>
<sequence length="343" mass="39003">MEIKHFNTIIIGGGPAGITCGYILTKNSKECLIIDRAEFPREKLCGGGLTPKAHKIVKSIFGEITYDYHAVNNFEVYSDNKYLCTYRLYTETRTVSRKEFDYVLYKEYINIGGKIQQGKPTVIEEKEGKVYITLADGQLFSCDYLVGADGANSFVRNYLHPNRSKGIICLETATDDKSIENIQVFFPKEFVGGFAYIFPNKDGCVVGCGYENLDVNVFRKYLKDNNIVSNQRIRGAYIPMFDKIDYPFKDNIILIGDAGGYADSISGEGLYYAFKTGENAAISIINNSSFEIQNRDVIKKILKTTKCSNLFYNKLVNSLFLFLFKKGFQHRRIEKLLNRYLGF</sequence>
<reference evidence="2 3" key="1">
    <citation type="submission" date="2018-03" db="EMBL/GenBank/DDBJ databases">
        <title>Genomic Encyclopedia of Archaeal and Bacterial Type Strains, Phase II (KMG-II): from individual species to whole genera.</title>
        <authorList>
            <person name="Goeker M."/>
        </authorList>
    </citation>
    <scope>NUCLEOTIDE SEQUENCE [LARGE SCALE GENOMIC DNA]</scope>
    <source>
        <strain evidence="2 3">DSM 100214</strain>
    </source>
</reference>
<dbReference type="PANTHER" id="PTHR42685:SF22">
    <property type="entry name" value="CONDITIONED MEDIUM FACTOR RECEPTOR 1"/>
    <property type="match status" value="1"/>
</dbReference>
<name>A0A2V3PRE0_9BACT</name>
<evidence type="ECO:0000259" key="1">
    <source>
        <dbReference type="Pfam" id="PF01494"/>
    </source>
</evidence>
<protein>
    <submittedName>
        <fullName evidence="2">Flavin-dependent dehydrogenase</fullName>
    </submittedName>
</protein>
<comment type="caution">
    <text evidence="2">The sequence shown here is derived from an EMBL/GenBank/DDBJ whole genome shotgun (WGS) entry which is preliminary data.</text>
</comment>
<dbReference type="SUPFAM" id="SSF51905">
    <property type="entry name" value="FAD/NAD(P)-binding domain"/>
    <property type="match status" value="1"/>
</dbReference>
<keyword evidence="3" id="KW-1185">Reference proteome</keyword>
<dbReference type="EMBL" id="QICL01000008">
    <property type="protein sequence ID" value="PXV65091.1"/>
    <property type="molecule type" value="Genomic_DNA"/>
</dbReference>
<dbReference type="AlphaFoldDB" id="A0A2V3PRE0"/>
<dbReference type="Proteomes" id="UP000247973">
    <property type="component" value="Unassembled WGS sequence"/>
</dbReference>
<dbReference type="OrthoDB" id="9766816at2"/>
<accession>A0A2V3PRE0</accession>
<proteinExistence type="predicted"/>
<evidence type="ECO:0000313" key="2">
    <source>
        <dbReference type="EMBL" id="PXV65091.1"/>
    </source>
</evidence>
<dbReference type="InterPro" id="IPR050407">
    <property type="entry name" value="Geranylgeranyl_reductase"/>
</dbReference>